<gene>
    <name evidence="1" type="ORF">A6768_01535</name>
</gene>
<name>A0A291MUJ9_SPHYA</name>
<dbReference type="KEGG" id="sya:A6768_01535"/>
<dbReference type="AlphaFoldDB" id="A0A291MUJ9"/>
<dbReference type="GeneID" id="57775510"/>
<sequence length="153" mass="17139">MENDRLAIFEGPTGALRLGVEGYQFPDVTNDEWDSNWLVITGDAVLDGRSWRFRDPCFTTFELQRLADWLDQVAAGTAEQNFCGFTEPNLDFERVSDASIRIGLSLEALPPWANRDGDFSDVGFEVSIGSQLNVAATSLRRFLEQFPVRATGR</sequence>
<evidence type="ECO:0000313" key="2">
    <source>
        <dbReference type="Proteomes" id="UP000219422"/>
    </source>
</evidence>
<accession>A0A291MUJ9</accession>
<protein>
    <submittedName>
        <fullName evidence="1">Uncharacterized protein</fullName>
    </submittedName>
</protein>
<dbReference type="RefSeq" id="WP_097382357.1">
    <property type="nucleotide sequence ID" value="NZ_CP023741.1"/>
</dbReference>
<dbReference type="Proteomes" id="UP000219422">
    <property type="component" value="Chromosome"/>
</dbReference>
<dbReference type="Pfam" id="PF24716">
    <property type="entry name" value="WapI"/>
    <property type="match status" value="1"/>
</dbReference>
<dbReference type="InterPro" id="IPR056510">
    <property type="entry name" value="WapI"/>
</dbReference>
<evidence type="ECO:0000313" key="1">
    <source>
        <dbReference type="EMBL" id="ATI78803.1"/>
    </source>
</evidence>
<reference evidence="1 2" key="1">
    <citation type="submission" date="2017-10" db="EMBL/GenBank/DDBJ databases">
        <title>Sphingobium yanoikuyae S72.</title>
        <authorList>
            <person name="Sanchez E."/>
            <person name="Bustos P."/>
            <person name="Mendoza P."/>
            <person name="Guo X."/>
            <person name="Mendoza A."/>
        </authorList>
    </citation>
    <scope>NUCLEOTIDE SEQUENCE [LARGE SCALE GENOMIC DNA]</scope>
    <source>
        <strain evidence="1 2">S72</strain>
    </source>
</reference>
<organism evidence="1 2">
    <name type="scientific">Sphingobium yanoikuyae</name>
    <name type="common">Sphingomonas yanoikuyae</name>
    <dbReference type="NCBI Taxonomy" id="13690"/>
    <lineage>
        <taxon>Bacteria</taxon>
        <taxon>Pseudomonadati</taxon>
        <taxon>Pseudomonadota</taxon>
        <taxon>Alphaproteobacteria</taxon>
        <taxon>Sphingomonadales</taxon>
        <taxon>Sphingomonadaceae</taxon>
        <taxon>Sphingobium</taxon>
    </lineage>
</organism>
<proteinExistence type="predicted"/>
<dbReference type="EMBL" id="CP023741">
    <property type="protein sequence ID" value="ATI78803.1"/>
    <property type="molecule type" value="Genomic_DNA"/>
</dbReference>